<keyword evidence="2" id="KW-1185">Reference proteome</keyword>
<sequence length="168" mass="18628">MPTRTSGVITQDWEPVVLHKKAVRASEARDPKAVNAALRQGGVVQTIKKFDGGQNKKPATSLNTRKVDEETEPLAHEKAAAEVRHILQKARLDKKLTQAQLAQLINEKSQVVQDYEAGKAICNQQVLAKMERVLEVKLRGKLKDLKVNTMTSNSSAKAKTLQTRKPNL</sequence>
<evidence type="ECO:0000313" key="2">
    <source>
        <dbReference type="Proteomes" id="UP001162992"/>
    </source>
</evidence>
<reference evidence="2" key="1">
    <citation type="journal article" date="2024" name="Proc. Natl. Acad. Sci. U.S.A.">
        <title>Extraordinary preservation of gene collinearity over three hundred million years revealed in homosporous lycophytes.</title>
        <authorList>
            <person name="Li C."/>
            <person name="Wickell D."/>
            <person name="Kuo L.Y."/>
            <person name="Chen X."/>
            <person name="Nie B."/>
            <person name="Liao X."/>
            <person name="Peng D."/>
            <person name="Ji J."/>
            <person name="Jenkins J."/>
            <person name="Williams M."/>
            <person name="Shu S."/>
            <person name="Plott C."/>
            <person name="Barry K."/>
            <person name="Rajasekar S."/>
            <person name="Grimwood J."/>
            <person name="Han X."/>
            <person name="Sun S."/>
            <person name="Hou Z."/>
            <person name="He W."/>
            <person name="Dai G."/>
            <person name="Sun C."/>
            <person name="Schmutz J."/>
            <person name="Leebens-Mack J.H."/>
            <person name="Li F.W."/>
            <person name="Wang L."/>
        </authorList>
    </citation>
    <scope>NUCLEOTIDE SEQUENCE [LARGE SCALE GENOMIC DNA]</scope>
    <source>
        <strain evidence="2">cv. PW_Plant_1</strain>
    </source>
</reference>
<proteinExistence type="predicted"/>
<dbReference type="Proteomes" id="UP001162992">
    <property type="component" value="Chromosome 21"/>
</dbReference>
<dbReference type="EMBL" id="CM055112">
    <property type="protein sequence ID" value="KAJ7518365.1"/>
    <property type="molecule type" value="Genomic_DNA"/>
</dbReference>
<accession>A0ACC2ALE7</accession>
<gene>
    <name evidence="1" type="ORF">O6H91_21G065700</name>
</gene>
<name>A0ACC2ALE7_DIPCM</name>
<comment type="caution">
    <text evidence="1">The sequence shown here is derived from an EMBL/GenBank/DDBJ whole genome shotgun (WGS) entry which is preliminary data.</text>
</comment>
<organism evidence="1 2">
    <name type="scientific">Diphasiastrum complanatum</name>
    <name type="common">Issler's clubmoss</name>
    <name type="synonym">Lycopodium complanatum</name>
    <dbReference type="NCBI Taxonomy" id="34168"/>
    <lineage>
        <taxon>Eukaryota</taxon>
        <taxon>Viridiplantae</taxon>
        <taxon>Streptophyta</taxon>
        <taxon>Embryophyta</taxon>
        <taxon>Tracheophyta</taxon>
        <taxon>Lycopodiopsida</taxon>
        <taxon>Lycopodiales</taxon>
        <taxon>Lycopodiaceae</taxon>
        <taxon>Lycopodioideae</taxon>
        <taxon>Diphasiastrum</taxon>
    </lineage>
</organism>
<protein>
    <submittedName>
        <fullName evidence="1">Uncharacterized protein</fullName>
    </submittedName>
</protein>
<evidence type="ECO:0000313" key="1">
    <source>
        <dbReference type="EMBL" id="KAJ7518365.1"/>
    </source>
</evidence>